<keyword evidence="9 13" id="KW-0275">Fatty acid biosynthesis</keyword>
<evidence type="ECO:0000256" key="12">
    <source>
        <dbReference type="ARBA" id="ARBA00051096"/>
    </source>
</evidence>
<dbReference type="RefSeq" id="WP_104935452.1">
    <property type="nucleotide sequence ID" value="NZ_CP021255.1"/>
</dbReference>
<dbReference type="KEGG" id="deo:CAY53_00370"/>
<dbReference type="GO" id="GO:0004315">
    <property type="term" value="F:3-oxoacyl-[acyl-carrier-protein] synthase activity"/>
    <property type="evidence" value="ECO:0007669"/>
    <property type="project" value="InterPro"/>
</dbReference>
<feature type="active site" evidence="13">
    <location>
        <position position="113"/>
    </location>
</feature>
<evidence type="ECO:0000256" key="11">
    <source>
        <dbReference type="ARBA" id="ARBA00023315"/>
    </source>
</evidence>
<evidence type="ECO:0000256" key="7">
    <source>
        <dbReference type="ARBA" id="ARBA00022832"/>
    </source>
</evidence>
<evidence type="ECO:0000256" key="6">
    <source>
        <dbReference type="ARBA" id="ARBA00022679"/>
    </source>
</evidence>
<evidence type="ECO:0000259" key="14">
    <source>
        <dbReference type="Pfam" id="PF08541"/>
    </source>
</evidence>
<evidence type="ECO:0000313" key="16">
    <source>
        <dbReference type="EMBL" id="AVD70127.1"/>
    </source>
</evidence>
<evidence type="ECO:0000256" key="5">
    <source>
        <dbReference type="ARBA" id="ARBA00022516"/>
    </source>
</evidence>
<dbReference type="EMBL" id="CP021255">
    <property type="protein sequence ID" value="AVD70127.1"/>
    <property type="molecule type" value="Genomic_DNA"/>
</dbReference>
<comment type="subunit">
    <text evidence="13">Homodimer.</text>
</comment>
<gene>
    <name evidence="13" type="primary">fabH</name>
    <name evidence="16" type="ORF">CAY53_00370</name>
</gene>
<organism evidence="16 17">
    <name type="scientific">Desulfobulbus oralis</name>
    <dbReference type="NCBI Taxonomy" id="1986146"/>
    <lineage>
        <taxon>Bacteria</taxon>
        <taxon>Pseudomonadati</taxon>
        <taxon>Thermodesulfobacteriota</taxon>
        <taxon>Desulfobulbia</taxon>
        <taxon>Desulfobulbales</taxon>
        <taxon>Desulfobulbaceae</taxon>
        <taxon>Desulfobulbus</taxon>
    </lineage>
</organism>
<dbReference type="Proteomes" id="UP000239867">
    <property type="component" value="Chromosome"/>
</dbReference>
<dbReference type="NCBIfam" id="TIGR00747">
    <property type="entry name" value="fabH"/>
    <property type="match status" value="1"/>
</dbReference>
<feature type="domain" description="Beta-ketoacyl-[acyl-carrier-protein] synthase III N-terminal" evidence="15">
    <location>
        <begin position="107"/>
        <end position="185"/>
    </location>
</feature>
<proteinExistence type="inferred from homology"/>
<dbReference type="Pfam" id="PF08545">
    <property type="entry name" value="ACP_syn_III"/>
    <property type="match status" value="1"/>
</dbReference>
<dbReference type="GO" id="GO:0006633">
    <property type="term" value="P:fatty acid biosynthetic process"/>
    <property type="evidence" value="ECO:0007669"/>
    <property type="project" value="UniProtKB-UniRule"/>
</dbReference>
<dbReference type="SUPFAM" id="SSF53901">
    <property type="entry name" value="Thiolase-like"/>
    <property type="match status" value="1"/>
</dbReference>
<evidence type="ECO:0000259" key="15">
    <source>
        <dbReference type="Pfam" id="PF08545"/>
    </source>
</evidence>
<keyword evidence="4 13" id="KW-0963">Cytoplasm</keyword>
<comment type="similarity">
    <text evidence="2 13">Belongs to the thiolase-like superfamily. FabH family.</text>
</comment>
<accession>A0A2L1GKH4</accession>
<dbReference type="GO" id="GO:0033818">
    <property type="term" value="F:beta-ketoacyl-acyl-carrier-protein synthase III activity"/>
    <property type="evidence" value="ECO:0007669"/>
    <property type="project" value="UniProtKB-UniRule"/>
</dbReference>
<dbReference type="PANTHER" id="PTHR34069:SF2">
    <property type="entry name" value="BETA-KETOACYL-[ACYL-CARRIER-PROTEIN] SYNTHASE III"/>
    <property type="match status" value="1"/>
</dbReference>
<protein>
    <recommendedName>
        <fullName evidence="3 13">Beta-ketoacyl-[acyl-carrier-protein] synthase III</fullName>
        <shortName evidence="13">Beta-ketoacyl-ACP synthase III</shortName>
        <shortName evidence="13">KAS III</shortName>
        <ecNumber evidence="3 13">2.3.1.180</ecNumber>
    </recommendedName>
    <alternativeName>
        <fullName evidence="13">3-oxoacyl-[acyl-carrier-protein] synthase 3</fullName>
    </alternativeName>
    <alternativeName>
        <fullName evidence="13">3-oxoacyl-[acyl-carrier-protein] synthase III</fullName>
    </alternativeName>
</protein>
<evidence type="ECO:0000256" key="9">
    <source>
        <dbReference type="ARBA" id="ARBA00023160"/>
    </source>
</evidence>
<evidence type="ECO:0000256" key="4">
    <source>
        <dbReference type="ARBA" id="ARBA00022490"/>
    </source>
</evidence>
<evidence type="ECO:0000313" key="17">
    <source>
        <dbReference type="Proteomes" id="UP000239867"/>
    </source>
</evidence>
<feature type="active site" evidence="13">
    <location>
        <position position="282"/>
    </location>
</feature>
<reference evidence="16 17" key="1">
    <citation type="journal article" date="2018" name="MBio">
        <title>Insights into the evolution of host association through the isolation and characterization of a novel human periodontal pathobiont, Desulfobulbus oralis.</title>
        <authorList>
            <person name="Cross K.L."/>
            <person name="Chirania P."/>
            <person name="Xiong W."/>
            <person name="Beall C.J."/>
            <person name="Elkins J.G."/>
            <person name="Giannone R.J."/>
            <person name="Griffen A.L."/>
            <person name="Guss A.M."/>
            <person name="Hettich R.L."/>
            <person name="Joshi S.S."/>
            <person name="Mokrzan E.M."/>
            <person name="Martin R.K."/>
            <person name="Zhulin I.B."/>
            <person name="Leys E.J."/>
            <person name="Podar M."/>
        </authorList>
    </citation>
    <scope>NUCLEOTIDE SEQUENCE [LARGE SCALE GENOMIC DNA]</scope>
    <source>
        <strain evidence="16 17">ORNL</strain>
    </source>
</reference>
<comment type="domain">
    <text evidence="13">The last Arg residue of the ACP-binding site is essential for the weak association between ACP/AcpP and FabH.</text>
</comment>
<keyword evidence="11 13" id="KW-0012">Acyltransferase</keyword>
<name>A0A2L1GKH4_9BACT</name>
<dbReference type="GO" id="GO:0005737">
    <property type="term" value="C:cytoplasm"/>
    <property type="evidence" value="ECO:0007669"/>
    <property type="project" value="UniProtKB-SubCell"/>
</dbReference>
<keyword evidence="6 13" id="KW-0808">Transferase</keyword>
<comment type="subcellular location">
    <subcellularLocation>
        <location evidence="13">Cytoplasm</location>
    </subcellularLocation>
</comment>
<evidence type="ECO:0000256" key="8">
    <source>
        <dbReference type="ARBA" id="ARBA00023098"/>
    </source>
</evidence>
<dbReference type="CDD" id="cd00830">
    <property type="entry name" value="KAS_III"/>
    <property type="match status" value="1"/>
</dbReference>
<keyword evidence="17" id="KW-1185">Reference proteome</keyword>
<evidence type="ECO:0000256" key="10">
    <source>
        <dbReference type="ARBA" id="ARBA00023268"/>
    </source>
</evidence>
<evidence type="ECO:0000256" key="1">
    <source>
        <dbReference type="ARBA" id="ARBA00005194"/>
    </source>
</evidence>
<dbReference type="Gene3D" id="3.40.47.10">
    <property type="match status" value="1"/>
</dbReference>
<dbReference type="AlphaFoldDB" id="A0A2L1GKH4"/>
<dbReference type="FunFam" id="3.40.47.10:FF:000004">
    <property type="entry name" value="3-oxoacyl-[acyl-carrier-protein] synthase 3"/>
    <property type="match status" value="1"/>
</dbReference>
<dbReference type="InterPro" id="IPR004655">
    <property type="entry name" value="FabH"/>
</dbReference>
<comment type="function">
    <text evidence="13">Catalyzes the condensation reaction of fatty acid synthesis by the addition to an acyl acceptor of two carbons from malonyl-ACP. Catalyzes the first condensation reaction which initiates fatty acid synthesis and may therefore play a role in governing the total rate of fatty acid production. Possesses both acetoacetyl-ACP synthase and acetyl transacylase activities. Its substrate specificity determines the biosynthesis of branched-chain and/or straight-chain of fatty acids.</text>
</comment>
<keyword evidence="5 13" id="KW-0444">Lipid biosynthesis</keyword>
<evidence type="ECO:0000256" key="2">
    <source>
        <dbReference type="ARBA" id="ARBA00008642"/>
    </source>
</evidence>
<dbReference type="Pfam" id="PF08541">
    <property type="entry name" value="ACP_syn_III_C"/>
    <property type="match status" value="1"/>
</dbReference>
<dbReference type="InterPro" id="IPR016039">
    <property type="entry name" value="Thiolase-like"/>
</dbReference>
<dbReference type="NCBIfam" id="NF006829">
    <property type="entry name" value="PRK09352.1"/>
    <property type="match status" value="1"/>
</dbReference>
<dbReference type="GO" id="GO:0044550">
    <property type="term" value="P:secondary metabolite biosynthetic process"/>
    <property type="evidence" value="ECO:0007669"/>
    <property type="project" value="TreeGrafter"/>
</dbReference>
<sequence length="325" mass="35174">MSRAVILGTGSCLPERVLTNARLEQMVETSDAWIKSRTGISERHIAGAGEELHKIAAQAGRRALEAAHLSPADLDLIVLATVSPYMIMPATACFVQAELGAVNAFAYDISAACAGFIYGMDLAGKYIGVRPDMKVLVIGAENLSTRVNWQDRNTCVLFGDGAGAAVLTGAEGERGILDARLHADGRFWHLLYTEAPASMNKELQPSNWKGPFIQMNGAELFRHAVRLMAGAVRELLDAQHLDIADIALVIPHQANIRIINNLRERLALPEDKIFTNLDRYGNTSSASIPIAMDEACRGGRLRSGDLVLLCTFGAGLAWGALLLRW</sequence>
<dbReference type="InterPro" id="IPR013751">
    <property type="entry name" value="ACP_syn_III_N"/>
</dbReference>
<keyword evidence="10 13" id="KW-0511">Multifunctional enzyme</keyword>
<dbReference type="PANTHER" id="PTHR34069">
    <property type="entry name" value="3-OXOACYL-[ACYL-CARRIER-PROTEIN] SYNTHASE 3"/>
    <property type="match status" value="1"/>
</dbReference>
<keyword evidence="8 13" id="KW-0443">Lipid metabolism</keyword>
<dbReference type="OrthoDB" id="9815506at2"/>
<dbReference type="UniPathway" id="UPA00094"/>
<feature type="active site" evidence="13">
    <location>
        <position position="252"/>
    </location>
</feature>
<comment type="pathway">
    <text evidence="1 13">Lipid metabolism; fatty acid biosynthesis.</text>
</comment>
<evidence type="ECO:0000256" key="3">
    <source>
        <dbReference type="ARBA" id="ARBA00012333"/>
    </source>
</evidence>
<feature type="domain" description="Beta-ketoacyl-[acyl-carrier-protein] synthase III C-terminal" evidence="14">
    <location>
        <begin position="236"/>
        <end position="325"/>
    </location>
</feature>
<keyword evidence="7 13" id="KW-0276">Fatty acid metabolism</keyword>
<dbReference type="EC" id="2.3.1.180" evidence="3 13"/>
<dbReference type="HAMAP" id="MF_01815">
    <property type="entry name" value="FabH"/>
    <property type="match status" value="1"/>
</dbReference>
<feature type="region of interest" description="ACP-binding" evidence="13">
    <location>
        <begin position="253"/>
        <end position="257"/>
    </location>
</feature>
<dbReference type="InterPro" id="IPR013747">
    <property type="entry name" value="ACP_syn_III_C"/>
</dbReference>
<evidence type="ECO:0000256" key="13">
    <source>
        <dbReference type="HAMAP-Rule" id="MF_01815"/>
    </source>
</evidence>
<comment type="catalytic activity">
    <reaction evidence="12">
        <text>malonyl-[ACP] + acetyl-CoA + H(+) = 3-oxobutanoyl-[ACP] + CO2 + CoA</text>
        <dbReference type="Rhea" id="RHEA:12080"/>
        <dbReference type="Rhea" id="RHEA-COMP:9623"/>
        <dbReference type="Rhea" id="RHEA-COMP:9625"/>
        <dbReference type="ChEBI" id="CHEBI:15378"/>
        <dbReference type="ChEBI" id="CHEBI:16526"/>
        <dbReference type="ChEBI" id="CHEBI:57287"/>
        <dbReference type="ChEBI" id="CHEBI:57288"/>
        <dbReference type="ChEBI" id="CHEBI:78449"/>
        <dbReference type="ChEBI" id="CHEBI:78450"/>
        <dbReference type="EC" id="2.3.1.180"/>
    </reaction>
    <physiologicalReaction direction="left-to-right" evidence="12">
        <dbReference type="Rhea" id="RHEA:12081"/>
    </physiologicalReaction>
</comment>